<keyword evidence="2" id="KW-1185">Reference proteome</keyword>
<accession>A0A8X6XGI5</accession>
<organism evidence="1 2">
    <name type="scientific">Trichonephila inaurata madagascariensis</name>
    <dbReference type="NCBI Taxonomy" id="2747483"/>
    <lineage>
        <taxon>Eukaryota</taxon>
        <taxon>Metazoa</taxon>
        <taxon>Ecdysozoa</taxon>
        <taxon>Arthropoda</taxon>
        <taxon>Chelicerata</taxon>
        <taxon>Arachnida</taxon>
        <taxon>Araneae</taxon>
        <taxon>Araneomorphae</taxon>
        <taxon>Entelegynae</taxon>
        <taxon>Araneoidea</taxon>
        <taxon>Nephilidae</taxon>
        <taxon>Trichonephila</taxon>
        <taxon>Trichonephila inaurata</taxon>
    </lineage>
</organism>
<name>A0A8X6XGI5_9ARAC</name>
<evidence type="ECO:0000313" key="1">
    <source>
        <dbReference type="EMBL" id="GFY52240.1"/>
    </source>
</evidence>
<proteinExistence type="predicted"/>
<dbReference type="EMBL" id="BMAV01008569">
    <property type="protein sequence ID" value="GFY52240.1"/>
    <property type="molecule type" value="Genomic_DNA"/>
</dbReference>
<gene>
    <name evidence="1" type="ORF">TNIN_270761</name>
</gene>
<protein>
    <submittedName>
        <fullName evidence="1">Uncharacterized protein</fullName>
    </submittedName>
</protein>
<comment type="caution">
    <text evidence="1">The sequence shown here is derived from an EMBL/GenBank/DDBJ whole genome shotgun (WGS) entry which is preliminary data.</text>
</comment>
<dbReference type="AlphaFoldDB" id="A0A8X6XGI5"/>
<sequence length="86" mass="9249">MPQKRGWGQAFPSSGRECGGWTNGSVACRSWEGEGVAARDAPWEQTGWFGKDATIFSYTPKKNCLVLSTILSGGTIDSSTVHIRLG</sequence>
<dbReference type="Proteomes" id="UP000886998">
    <property type="component" value="Unassembled WGS sequence"/>
</dbReference>
<reference evidence="1" key="1">
    <citation type="submission" date="2020-08" db="EMBL/GenBank/DDBJ databases">
        <title>Multicomponent nature underlies the extraordinary mechanical properties of spider dragline silk.</title>
        <authorList>
            <person name="Kono N."/>
            <person name="Nakamura H."/>
            <person name="Mori M."/>
            <person name="Yoshida Y."/>
            <person name="Ohtoshi R."/>
            <person name="Malay A.D."/>
            <person name="Moran D.A.P."/>
            <person name="Tomita M."/>
            <person name="Numata K."/>
            <person name="Arakawa K."/>
        </authorList>
    </citation>
    <scope>NUCLEOTIDE SEQUENCE</scope>
</reference>
<dbReference type="PROSITE" id="PS51257">
    <property type="entry name" value="PROKAR_LIPOPROTEIN"/>
    <property type="match status" value="1"/>
</dbReference>
<evidence type="ECO:0000313" key="2">
    <source>
        <dbReference type="Proteomes" id="UP000886998"/>
    </source>
</evidence>